<gene>
    <name evidence="1" type="ORF">EP47_07355</name>
</gene>
<dbReference type="RefSeq" id="WP_011945682.1">
    <property type="nucleotide sequence ID" value="NZ_JNCF01000086.1"/>
</dbReference>
<dbReference type="STRING" id="1498499.EP47_07355"/>
<dbReference type="OrthoDB" id="5642546at2"/>
<evidence type="ECO:0000313" key="1">
    <source>
        <dbReference type="EMBL" id="KGP62269.1"/>
    </source>
</evidence>
<dbReference type="Proteomes" id="UP000054422">
    <property type="component" value="Unassembled WGS sequence"/>
</dbReference>
<sequence>MFTRFAVFYGHLWRSQFKSDGFLEFAKKEWMAGLSKFSDDVLNQAIVECRDFCEMPPSLPQLIRICRDIKKRNNVYVTPEEVAPASAEVAEANIKQCKAFLF</sequence>
<dbReference type="AlphaFoldDB" id="A0A0A2SS52"/>
<dbReference type="EMBL" id="JNCF01000086">
    <property type="protein sequence ID" value="KGP62269.1"/>
    <property type="molecule type" value="Genomic_DNA"/>
</dbReference>
<accession>A0A0A2SS52</accession>
<protein>
    <submittedName>
        <fullName evidence="1">Vir protein</fullName>
    </submittedName>
</protein>
<proteinExistence type="predicted"/>
<reference evidence="1 2" key="1">
    <citation type="submission" date="2014-05" db="EMBL/GenBank/DDBJ databases">
        <authorList>
            <person name="Rizzardi K."/>
            <person name="Winiecka-Krusnell J."/>
            <person name="Ramliden M."/>
            <person name="Alm E."/>
            <person name="Andersson S."/>
            <person name="Byfors S."/>
        </authorList>
    </citation>
    <scope>NUCLEOTIDE SEQUENCE [LARGE SCALE GENOMIC DNA]</scope>
    <source>
        <strain evidence="1 2">LEGN</strain>
    </source>
</reference>
<name>A0A0A2SS52_9GAMM</name>
<organism evidence="1 2">
    <name type="scientific">Legionella norrlandica</name>
    <dbReference type="NCBI Taxonomy" id="1498499"/>
    <lineage>
        <taxon>Bacteria</taxon>
        <taxon>Pseudomonadati</taxon>
        <taxon>Pseudomonadota</taxon>
        <taxon>Gammaproteobacteria</taxon>
        <taxon>Legionellales</taxon>
        <taxon>Legionellaceae</taxon>
        <taxon>Legionella</taxon>
    </lineage>
</organism>
<keyword evidence="2" id="KW-1185">Reference proteome</keyword>
<comment type="caution">
    <text evidence="1">The sequence shown here is derived from an EMBL/GenBank/DDBJ whole genome shotgun (WGS) entry which is preliminary data.</text>
</comment>
<evidence type="ECO:0000313" key="2">
    <source>
        <dbReference type="Proteomes" id="UP000054422"/>
    </source>
</evidence>